<feature type="compositionally biased region" description="Acidic residues" evidence="3">
    <location>
        <begin position="917"/>
        <end position="931"/>
    </location>
</feature>
<dbReference type="Gene3D" id="1.20.1310.10">
    <property type="entry name" value="Cullin Repeats"/>
    <property type="match status" value="1"/>
</dbReference>
<comment type="similarity">
    <text evidence="1">Belongs to the cullin family.</text>
</comment>
<dbReference type="Pfam" id="PF24883">
    <property type="entry name" value="NPHP3_N"/>
    <property type="match status" value="1"/>
</dbReference>
<gene>
    <name evidence="6" type="ORF">NP233_g12708</name>
</gene>
<feature type="region of interest" description="Disordered" evidence="3">
    <location>
        <begin position="894"/>
        <end position="977"/>
    </location>
</feature>
<evidence type="ECO:0000256" key="1">
    <source>
        <dbReference type="ARBA" id="ARBA00006019"/>
    </source>
</evidence>
<dbReference type="GO" id="GO:0006511">
    <property type="term" value="P:ubiquitin-dependent protein catabolic process"/>
    <property type="evidence" value="ECO:0007669"/>
    <property type="project" value="InterPro"/>
</dbReference>
<accession>A0AAD5VDX8</accession>
<dbReference type="EMBL" id="JANIEX010001949">
    <property type="protein sequence ID" value="KAJ3553178.1"/>
    <property type="molecule type" value="Genomic_DNA"/>
</dbReference>
<dbReference type="InterPro" id="IPR045093">
    <property type="entry name" value="Cullin"/>
</dbReference>
<dbReference type="InterPro" id="IPR056884">
    <property type="entry name" value="NPHP3-like_N"/>
</dbReference>
<evidence type="ECO:0000259" key="4">
    <source>
        <dbReference type="Pfam" id="PF00888"/>
    </source>
</evidence>
<proteinExistence type="inferred from homology"/>
<evidence type="ECO:0000259" key="5">
    <source>
        <dbReference type="Pfam" id="PF24883"/>
    </source>
</evidence>
<evidence type="ECO:0000313" key="7">
    <source>
        <dbReference type="Proteomes" id="UP001213000"/>
    </source>
</evidence>
<dbReference type="SUPFAM" id="SSF74788">
    <property type="entry name" value="Cullin repeat-like"/>
    <property type="match status" value="1"/>
</dbReference>
<dbReference type="GO" id="GO:0031625">
    <property type="term" value="F:ubiquitin protein ligase binding"/>
    <property type="evidence" value="ECO:0007669"/>
    <property type="project" value="InterPro"/>
</dbReference>
<protein>
    <recommendedName>
        <fullName evidence="8">NACHT domain-containing protein</fullName>
    </recommendedName>
</protein>
<dbReference type="InterPro" id="IPR027417">
    <property type="entry name" value="P-loop_NTPase"/>
</dbReference>
<evidence type="ECO:0000313" key="6">
    <source>
        <dbReference type="EMBL" id="KAJ3553178.1"/>
    </source>
</evidence>
<dbReference type="InterPro" id="IPR016159">
    <property type="entry name" value="Cullin_repeat-like_dom_sf"/>
</dbReference>
<feature type="domain" description="Cullin N-terminal" evidence="4">
    <location>
        <begin position="557"/>
        <end position="880"/>
    </location>
</feature>
<dbReference type="PANTHER" id="PTHR11932">
    <property type="entry name" value="CULLIN"/>
    <property type="match status" value="1"/>
</dbReference>
<keyword evidence="7" id="KW-1185">Reference proteome</keyword>
<dbReference type="AlphaFoldDB" id="A0AAD5VDX8"/>
<organism evidence="6 7">
    <name type="scientific">Leucocoprinus birnbaumii</name>
    <dbReference type="NCBI Taxonomy" id="56174"/>
    <lineage>
        <taxon>Eukaryota</taxon>
        <taxon>Fungi</taxon>
        <taxon>Dikarya</taxon>
        <taxon>Basidiomycota</taxon>
        <taxon>Agaricomycotina</taxon>
        <taxon>Agaricomycetes</taxon>
        <taxon>Agaricomycetidae</taxon>
        <taxon>Agaricales</taxon>
        <taxon>Agaricineae</taxon>
        <taxon>Agaricaceae</taxon>
        <taxon>Leucocoprinus</taxon>
    </lineage>
</organism>
<comment type="caution">
    <text evidence="6">The sequence shown here is derived from an EMBL/GenBank/DDBJ whole genome shotgun (WGS) entry which is preliminary data.</text>
</comment>
<name>A0AAD5VDX8_9AGAR</name>
<dbReference type="Pfam" id="PF00888">
    <property type="entry name" value="Cullin"/>
    <property type="match status" value="1"/>
</dbReference>
<sequence length="1062" mass="120812">MWMHGPAGVGKSSIAKTCARKIADLGPGALGASFFFSCENGIIDPAYFFSTIAYQLSRKNDDYRDIIEDRVINDPTLLDMDLETQFRELIFEPMLKLNKKRLQKDNGELQKADDNFKQSRCVIIVDGLDECENIAAQTTIVETVAKSISIHGPGSTPLLWAFFSRPAPHLDGKFKFSSDISSICWHVELCVSHERCPEIRLYLEESLKLTRARNWPSSDDLDALVKLVAGLFIYAATIVRFIMSRHALSPENQLKVLLSFCSDTLWERHLQADIKSIQTNPLAELDDFYRAVMRGVSRNILHTIQQVLLLHHELSRRLQPITLDLINIPPPVRLLANLVGLSLSELRDALSKLYPVLGLIDSERSDETQGDQWGSETIFFYHASFLEFLLDQRRSKDFWIGQQSHWVDLTMRSLMLLNGMYDMNGCPRDEKVVKLDQMFSARPVTRHLLFRDELYDQLHERLLKWCAHSGLTSGEVLERLRLVNPRMFRELGIESHINDLQKFPEDIRHLICSTPHIMTQPPPKRRRKVNEPPKPSATKHEIKKYIAHTLGLVLSSTHEPSCLDEFHQFVDEISSEGKSELVQSQLRDHLSYHFAQLLKKEAFHTMEKSDLLRYYVGAWKAYRAFVTLLSSNNECIRNAVLEAWRTSFYEALQEPKHQLSRATLELIDRRRQGDLFNKHRLHEFVHSLTRMKSNNDNLPSNSGTADFGVYEKDFKCLYIESTKQFYDKEAAVLLSKHNVLSYLEHVQERLQEEREYIAALALPGGTGADMLDYTQACTEALLEDHFKKIRAEFNHLLCVECDPKYLKLIYSLATEIQKGVDELIEIFKTHVRTTVESFTSGETSPDIIQSIRQRHLSMAEMVFAGDSNRFCQAVHQVFEELGLSEVETTSQDYLKSKQRARHDSAQPDEPPTGYDVEANEVDTQPEDEVDEPPSGGGDAPNTGPDALPQNGDVEPGKVNIPPSLGSDGAPHTANDVPAITSEDVVEEVRANPTTSGLIPAVVSDHTSQEEGQRQGSKLFSWCRGLWDGISLKRLRERRKKVYLAKIWAFLGVGSSRTSEGTH</sequence>
<dbReference type="InterPro" id="IPR001373">
    <property type="entry name" value="Cullin_N"/>
</dbReference>
<evidence type="ECO:0000256" key="3">
    <source>
        <dbReference type="SAM" id="MobiDB-lite"/>
    </source>
</evidence>
<evidence type="ECO:0000256" key="2">
    <source>
        <dbReference type="ARBA" id="ARBA00022737"/>
    </source>
</evidence>
<evidence type="ECO:0008006" key="8">
    <source>
        <dbReference type="Google" id="ProtNLM"/>
    </source>
</evidence>
<feature type="region of interest" description="Disordered" evidence="3">
    <location>
        <begin position="515"/>
        <end position="539"/>
    </location>
</feature>
<dbReference type="Gene3D" id="3.40.50.300">
    <property type="entry name" value="P-loop containing nucleotide triphosphate hydrolases"/>
    <property type="match status" value="1"/>
</dbReference>
<dbReference type="SUPFAM" id="SSF52540">
    <property type="entry name" value="P-loop containing nucleoside triphosphate hydrolases"/>
    <property type="match status" value="1"/>
</dbReference>
<feature type="domain" description="Nephrocystin 3-like N-terminal" evidence="5">
    <location>
        <begin position="1"/>
        <end position="150"/>
    </location>
</feature>
<dbReference type="Proteomes" id="UP001213000">
    <property type="component" value="Unassembled WGS sequence"/>
</dbReference>
<keyword evidence="2" id="KW-0677">Repeat</keyword>
<reference evidence="6" key="1">
    <citation type="submission" date="2022-07" db="EMBL/GenBank/DDBJ databases">
        <title>Genome Sequence of Leucocoprinus birnbaumii.</title>
        <authorList>
            <person name="Buettner E."/>
        </authorList>
    </citation>
    <scope>NUCLEOTIDE SEQUENCE</scope>
    <source>
        <strain evidence="6">VT141</strain>
    </source>
</reference>